<proteinExistence type="predicted"/>
<evidence type="ECO:0000256" key="2">
    <source>
        <dbReference type="SAM" id="Phobius"/>
    </source>
</evidence>
<comment type="caution">
    <text evidence="3">The sequence shown here is derived from an EMBL/GenBank/DDBJ whole genome shotgun (WGS) entry which is preliminary data.</text>
</comment>
<keyword evidence="2" id="KW-0812">Transmembrane</keyword>
<evidence type="ECO:0000256" key="1">
    <source>
        <dbReference type="SAM" id="MobiDB-lite"/>
    </source>
</evidence>
<feature type="transmembrane region" description="Helical" evidence="2">
    <location>
        <begin position="6"/>
        <end position="27"/>
    </location>
</feature>
<feature type="region of interest" description="Disordered" evidence="1">
    <location>
        <begin position="32"/>
        <end position="53"/>
    </location>
</feature>
<name>A0ABU1NP59_9BURK</name>
<gene>
    <name evidence="3" type="ORF">J2739_005593</name>
</gene>
<reference evidence="3 4" key="1">
    <citation type="submission" date="2023-07" db="EMBL/GenBank/DDBJ databases">
        <title>Sorghum-associated microbial communities from plants grown in Nebraska, USA.</title>
        <authorList>
            <person name="Schachtman D."/>
        </authorList>
    </citation>
    <scope>NUCLEOTIDE SEQUENCE [LARGE SCALE GENOMIC DNA]</scope>
    <source>
        <strain evidence="3 4">DS1781</strain>
    </source>
</reference>
<keyword evidence="2" id="KW-1133">Transmembrane helix</keyword>
<keyword evidence="2" id="KW-0472">Membrane</keyword>
<evidence type="ECO:0000313" key="4">
    <source>
        <dbReference type="Proteomes" id="UP001184230"/>
    </source>
</evidence>
<dbReference type="Proteomes" id="UP001184230">
    <property type="component" value="Unassembled WGS sequence"/>
</dbReference>
<evidence type="ECO:0000313" key="3">
    <source>
        <dbReference type="EMBL" id="MDR6539786.1"/>
    </source>
</evidence>
<sequence>MAVGLVYAFGIGAVIICFVLALLTLMLSTGESEDASTEGNGPNFPYSTVAAGL</sequence>
<organism evidence="3 4">
    <name type="scientific">Variovorax soli</name>
    <dbReference type="NCBI Taxonomy" id="376815"/>
    <lineage>
        <taxon>Bacteria</taxon>
        <taxon>Pseudomonadati</taxon>
        <taxon>Pseudomonadota</taxon>
        <taxon>Betaproteobacteria</taxon>
        <taxon>Burkholderiales</taxon>
        <taxon>Comamonadaceae</taxon>
        <taxon>Variovorax</taxon>
    </lineage>
</organism>
<dbReference type="EMBL" id="JAVDRF010000030">
    <property type="protein sequence ID" value="MDR6539786.1"/>
    <property type="molecule type" value="Genomic_DNA"/>
</dbReference>
<accession>A0ABU1NP59</accession>
<keyword evidence="4" id="KW-1185">Reference proteome</keyword>
<protein>
    <submittedName>
        <fullName evidence="3">Uncharacterized protein</fullName>
    </submittedName>
</protein>